<evidence type="ECO:0000256" key="3">
    <source>
        <dbReference type="ARBA" id="ARBA00022989"/>
    </source>
</evidence>
<keyword evidence="3 7" id="KW-1133">Transmembrane helix</keyword>
<feature type="region of interest" description="Disordered" evidence="6">
    <location>
        <begin position="375"/>
        <end position="468"/>
    </location>
</feature>
<name>A0A1B7NY10_9EURO</name>
<feature type="compositionally biased region" description="Gly residues" evidence="6">
    <location>
        <begin position="392"/>
        <end position="405"/>
    </location>
</feature>
<feature type="compositionally biased region" description="Low complexity" evidence="6">
    <location>
        <begin position="793"/>
        <end position="818"/>
    </location>
</feature>
<comment type="similarity">
    <text evidence="5">Belongs to the palH/RIM21 family.</text>
</comment>
<dbReference type="InterPro" id="IPR014844">
    <property type="entry name" value="PalH"/>
</dbReference>
<dbReference type="GO" id="GO:0005886">
    <property type="term" value="C:plasma membrane"/>
    <property type="evidence" value="ECO:0007669"/>
    <property type="project" value="TreeGrafter"/>
</dbReference>
<protein>
    <recommendedName>
        <fullName evidence="10">PH-response regulator protein palH/RIM21</fullName>
    </recommendedName>
</protein>
<gene>
    <name evidence="8" type="ORF">ACJ72_03991</name>
</gene>
<evidence type="ECO:0000256" key="5">
    <source>
        <dbReference type="ARBA" id="ARBA00038109"/>
    </source>
</evidence>
<evidence type="ECO:0008006" key="10">
    <source>
        <dbReference type="Google" id="ProtNLM"/>
    </source>
</evidence>
<feature type="compositionally biased region" description="Low complexity" evidence="6">
    <location>
        <begin position="845"/>
        <end position="860"/>
    </location>
</feature>
<feature type="transmembrane region" description="Helical" evidence="7">
    <location>
        <begin position="80"/>
        <end position="99"/>
    </location>
</feature>
<organism evidence="8 9">
    <name type="scientific">Emergomyces africanus</name>
    <dbReference type="NCBI Taxonomy" id="1955775"/>
    <lineage>
        <taxon>Eukaryota</taxon>
        <taxon>Fungi</taxon>
        <taxon>Dikarya</taxon>
        <taxon>Ascomycota</taxon>
        <taxon>Pezizomycotina</taxon>
        <taxon>Eurotiomycetes</taxon>
        <taxon>Eurotiomycetidae</taxon>
        <taxon>Onygenales</taxon>
        <taxon>Ajellomycetaceae</taxon>
        <taxon>Emergomyces</taxon>
    </lineage>
</organism>
<proteinExistence type="inferred from homology"/>
<dbReference type="OrthoDB" id="5393256at2759"/>
<comment type="subcellular location">
    <subcellularLocation>
        <location evidence="1">Membrane</location>
        <topology evidence="1">Multi-pass membrane protein</topology>
    </subcellularLocation>
</comment>
<accession>A0A1B7NY10</accession>
<reference evidence="8 9" key="1">
    <citation type="submission" date="2015-07" db="EMBL/GenBank/DDBJ databases">
        <title>Emmonsia species relationships and genome sequence.</title>
        <authorList>
            <person name="Cuomo C.A."/>
            <person name="Schwartz I.S."/>
            <person name="Kenyon C."/>
            <person name="de Hoog G.S."/>
            <person name="Govender N.P."/>
            <person name="Botha A."/>
            <person name="Moreno L."/>
            <person name="de Vries M."/>
            <person name="Munoz J.F."/>
            <person name="Stielow J.B."/>
        </authorList>
    </citation>
    <scope>NUCLEOTIDE SEQUENCE [LARGE SCALE GENOMIC DNA]</scope>
    <source>
        <strain evidence="8 9">CBS 136260</strain>
    </source>
</reference>
<sequence>MSFVGWLLARNESDRSHPVCPAATLGKGGTIIINDTYIITLTENAVFKPACTSAPTVNFRNPTSIADIDEPFYASTSPQMYAIATATVISYLLVIILFITPRTFFIGGRGGGSFLGRRGRLSGSYGSSSVIGVGGRPWLQKVAALTTAISLSIATADSFRVAKHQYDRGYMDSSALTTEVIGGVEIRIVRVISSTFLWLAQVQTLIRLFPRHKEKVIIKWTGFALIVLDVIFSILNSFIHRTPDPSRPRNIVEAIPALNYLFDLSLSLLYAAWVIFYGLSKHRFAFFHPKMRNICLVALLSLVSVVIPIVFFVLDLSKPNVAGWGEYIRWVGAAAASVVVWEWVERIEALERDERKDGILGREIFDGDEMLEVTPSQEVDWPGPQNEKYDDGGGPGSGSGWGGVIGLTHRPLRTRVTFQNRLPQTQRRTRQTRTTTTTASNRLSAGASDDANPTPPPNTTTPVSRTDTVSAASTVYRVRYHSVGSFNSAGLNHLPDEENSKEFVNPANPPIINRDLYNTSPPIPIVNSGLGWIVLNNPFKKRRTSPPTQVATAQAKVPRTSQPGSRIDGTSNDCGANDKRWNLKSKLDTILTYRPWDTGKFSREQEDPEAPLHVTVIPAPTRGPRGQSPDTSDVGAQDLTNDDHRNMPRNSSDLPVMIIPAQSRSSRTWARSTADASPQVGDLASERGNEPLSRSSTTDGTSPRPRMMTDTPQPQDSNDRGKPTATFTIDRTLSSSVPTDRNSPNSTFSAQGYRSDASSHAHDGGDGLGRRTFLAPEVPVLREEEDSIFQVVQEQEPASASSSPSNDDVPKPSSASPSAPAPAPLRAPSVAIPTLDNENHPHTTAAADSGDPSSSSANPASHRRHISFSRTARDQD</sequence>
<dbReference type="PANTHER" id="PTHR35779:SF1">
    <property type="entry name" value="PH-RESPONSE REGULATOR PROTEIN PALH_RIM21"/>
    <property type="match status" value="1"/>
</dbReference>
<evidence type="ECO:0000256" key="6">
    <source>
        <dbReference type="SAM" id="MobiDB-lite"/>
    </source>
</evidence>
<dbReference type="PANTHER" id="PTHR35779">
    <property type="entry name" value="PH-RESPONSE REGULATOR PROTEIN PALH/RIM21"/>
    <property type="match status" value="1"/>
</dbReference>
<evidence type="ECO:0000256" key="1">
    <source>
        <dbReference type="ARBA" id="ARBA00004141"/>
    </source>
</evidence>
<feature type="region of interest" description="Disordered" evidence="6">
    <location>
        <begin position="543"/>
        <end position="577"/>
    </location>
</feature>
<evidence type="ECO:0000256" key="7">
    <source>
        <dbReference type="SAM" id="Phobius"/>
    </source>
</evidence>
<dbReference type="Pfam" id="PF08733">
    <property type="entry name" value="PalH"/>
    <property type="match status" value="1"/>
</dbReference>
<evidence type="ECO:0000313" key="9">
    <source>
        <dbReference type="Proteomes" id="UP000091918"/>
    </source>
</evidence>
<dbReference type="AlphaFoldDB" id="A0A1B7NY10"/>
<comment type="caution">
    <text evidence="8">The sequence shown here is derived from an EMBL/GenBank/DDBJ whole genome shotgun (WGS) entry which is preliminary data.</text>
</comment>
<feature type="transmembrane region" description="Helical" evidence="7">
    <location>
        <begin position="217"/>
        <end position="239"/>
    </location>
</feature>
<feature type="compositionally biased region" description="Polar residues" evidence="6">
    <location>
        <begin position="692"/>
        <end position="701"/>
    </location>
</feature>
<feature type="region of interest" description="Disordered" evidence="6">
    <location>
        <begin position="600"/>
        <end position="876"/>
    </location>
</feature>
<evidence type="ECO:0000313" key="8">
    <source>
        <dbReference type="EMBL" id="OAX81668.1"/>
    </source>
</evidence>
<feature type="compositionally biased region" description="Polar residues" evidence="6">
    <location>
        <begin position="725"/>
        <end position="756"/>
    </location>
</feature>
<dbReference type="Proteomes" id="UP000091918">
    <property type="component" value="Unassembled WGS sequence"/>
</dbReference>
<evidence type="ECO:0000256" key="4">
    <source>
        <dbReference type="ARBA" id="ARBA00023136"/>
    </source>
</evidence>
<evidence type="ECO:0000256" key="2">
    <source>
        <dbReference type="ARBA" id="ARBA00022692"/>
    </source>
</evidence>
<dbReference type="EMBL" id="LGUA01000432">
    <property type="protein sequence ID" value="OAX81668.1"/>
    <property type="molecule type" value="Genomic_DNA"/>
</dbReference>
<keyword evidence="2 7" id="KW-0812">Transmembrane</keyword>
<dbReference type="STRING" id="1658172.A0A1B7NY10"/>
<feature type="compositionally biased region" description="Basic and acidic residues" evidence="6">
    <location>
        <begin position="757"/>
        <end position="769"/>
    </location>
</feature>
<feature type="transmembrane region" description="Helical" evidence="7">
    <location>
        <begin position="259"/>
        <end position="279"/>
    </location>
</feature>
<feature type="transmembrane region" description="Helical" evidence="7">
    <location>
        <begin position="291"/>
        <end position="315"/>
    </location>
</feature>
<keyword evidence="4 7" id="KW-0472">Membrane</keyword>
<feature type="compositionally biased region" description="Low complexity" evidence="6">
    <location>
        <begin position="663"/>
        <end position="677"/>
    </location>
</feature>
<dbReference type="GO" id="GO:0071467">
    <property type="term" value="P:cellular response to pH"/>
    <property type="evidence" value="ECO:0007669"/>
    <property type="project" value="TreeGrafter"/>
</dbReference>
<feature type="compositionally biased region" description="Polar residues" evidence="6">
    <location>
        <begin position="559"/>
        <end position="574"/>
    </location>
</feature>
<keyword evidence="9" id="KW-1185">Reference proteome</keyword>